<dbReference type="InterPro" id="IPR026055">
    <property type="entry name" value="FAR"/>
</dbReference>
<evidence type="ECO:0000313" key="8">
    <source>
        <dbReference type="Proteomes" id="UP001058974"/>
    </source>
</evidence>
<dbReference type="InterPro" id="IPR013120">
    <property type="entry name" value="FAR_NAD-bd"/>
</dbReference>
<organism evidence="7 8">
    <name type="scientific">Pisum sativum</name>
    <name type="common">Garden pea</name>
    <name type="synonym">Lathyrus oleraceus</name>
    <dbReference type="NCBI Taxonomy" id="3888"/>
    <lineage>
        <taxon>Eukaryota</taxon>
        <taxon>Viridiplantae</taxon>
        <taxon>Streptophyta</taxon>
        <taxon>Embryophyta</taxon>
        <taxon>Tracheophyta</taxon>
        <taxon>Spermatophyta</taxon>
        <taxon>Magnoliopsida</taxon>
        <taxon>eudicotyledons</taxon>
        <taxon>Gunneridae</taxon>
        <taxon>Pentapetalae</taxon>
        <taxon>rosids</taxon>
        <taxon>fabids</taxon>
        <taxon>Fabales</taxon>
        <taxon>Fabaceae</taxon>
        <taxon>Papilionoideae</taxon>
        <taxon>50 kb inversion clade</taxon>
        <taxon>NPAAA clade</taxon>
        <taxon>Hologalegina</taxon>
        <taxon>IRL clade</taxon>
        <taxon>Fabeae</taxon>
        <taxon>Lathyrus</taxon>
    </lineage>
</organism>
<feature type="domain" description="Thioester reductase (TE)" evidence="6">
    <location>
        <begin position="5"/>
        <end position="51"/>
    </location>
</feature>
<comment type="similarity">
    <text evidence="1 4">Belongs to the fatty acyl-CoA reductase family.</text>
</comment>
<comment type="caution">
    <text evidence="7">The sequence shown here is derived from an EMBL/GenBank/DDBJ whole genome shotgun (WGS) entry which is preliminary data.</text>
</comment>
<sequence>MYHKDPFPGWIEGLRTIDGVIYNYGIGKLKSFVGNPKTILDAIPADMVINCVIAAIFIHSKQPPKNFIYHVSSSLRNPLKYCDISKFCHSYFKKTPCINQNGKPIVISNPCLVNSFVAFDIYIKVTHVLPLKVLSLVNKICHHSFQDVYDKKSRKLRMMHRLATLYKPYVYFKFVFDDKNTEILRMAAKGGPKMDNVELNFDPTTIDWIEYMMNIHIPGLVKYQMK</sequence>
<keyword evidence="4" id="KW-0521">NADP</keyword>
<keyword evidence="2 4" id="KW-0444">Lipid biosynthesis</keyword>
<evidence type="ECO:0000256" key="2">
    <source>
        <dbReference type="ARBA" id="ARBA00022516"/>
    </source>
</evidence>
<comment type="function">
    <text evidence="4">Catalyzes the reduction of fatty acyl-CoA to fatty alcohols.</text>
</comment>
<dbReference type="Proteomes" id="UP001058974">
    <property type="component" value="Chromosome 7"/>
</dbReference>
<feature type="domain" description="Fatty acyl-CoA reductase C-terminal" evidence="5">
    <location>
        <begin position="127"/>
        <end position="226"/>
    </location>
</feature>
<evidence type="ECO:0000256" key="4">
    <source>
        <dbReference type="RuleBase" id="RU363097"/>
    </source>
</evidence>
<keyword evidence="3 4" id="KW-0443">Lipid metabolism</keyword>
<protein>
    <recommendedName>
        <fullName evidence="4">Fatty acyl-CoA reductase</fullName>
        <ecNumber evidence="4">1.2.1.84</ecNumber>
    </recommendedName>
</protein>
<dbReference type="GO" id="GO:0010345">
    <property type="term" value="P:suberin biosynthetic process"/>
    <property type="evidence" value="ECO:0007669"/>
    <property type="project" value="TreeGrafter"/>
</dbReference>
<dbReference type="GO" id="GO:0080019">
    <property type="term" value="F:alcohol-forming very long-chain fatty acyl-CoA reductase activity"/>
    <property type="evidence" value="ECO:0007669"/>
    <property type="project" value="InterPro"/>
</dbReference>
<dbReference type="AlphaFoldDB" id="A0A9D4ZYM6"/>
<evidence type="ECO:0000256" key="3">
    <source>
        <dbReference type="ARBA" id="ARBA00023098"/>
    </source>
</evidence>
<dbReference type="PANTHER" id="PTHR11011">
    <property type="entry name" value="MALE STERILITY PROTEIN 2-RELATED"/>
    <property type="match status" value="1"/>
</dbReference>
<comment type="catalytic activity">
    <reaction evidence="4">
        <text>a long-chain fatty acyl-CoA + 2 NADPH + 2 H(+) = a long-chain primary fatty alcohol + 2 NADP(+) + CoA</text>
        <dbReference type="Rhea" id="RHEA:52716"/>
        <dbReference type="ChEBI" id="CHEBI:15378"/>
        <dbReference type="ChEBI" id="CHEBI:57287"/>
        <dbReference type="ChEBI" id="CHEBI:57783"/>
        <dbReference type="ChEBI" id="CHEBI:58349"/>
        <dbReference type="ChEBI" id="CHEBI:77396"/>
        <dbReference type="ChEBI" id="CHEBI:83139"/>
        <dbReference type="EC" id="1.2.1.84"/>
    </reaction>
</comment>
<evidence type="ECO:0000256" key="1">
    <source>
        <dbReference type="ARBA" id="ARBA00005928"/>
    </source>
</evidence>
<evidence type="ECO:0000313" key="7">
    <source>
        <dbReference type="EMBL" id="KAI5388809.1"/>
    </source>
</evidence>
<dbReference type="GO" id="GO:0035336">
    <property type="term" value="P:long-chain fatty-acyl-CoA metabolic process"/>
    <property type="evidence" value="ECO:0007669"/>
    <property type="project" value="TreeGrafter"/>
</dbReference>
<dbReference type="GO" id="GO:0102965">
    <property type="term" value="F:alcohol-forming long-chain fatty acyl-CoA reductase activity"/>
    <property type="evidence" value="ECO:0007669"/>
    <property type="project" value="UniProtKB-EC"/>
</dbReference>
<dbReference type="CDD" id="cd09071">
    <property type="entry name" value="FAR_C"/>
    <property type="match status" value="1"/>
</dbReference>
<dbReference type="InterPro" id="IPR033640">
    <property type="entry name" value="FAR_C"/>
</dbReference>
<keyword evidence="4" id="KW-0560">Oxidoreductase</keyword>
<dbReference type="Gramene" id="Psat07G0446500-T1">
    <property type="protein sequence ID" value="KAI5388809.1"/>
    <property type="gene ID" value="KIW84_074465"/>
</dbReference>
<dbReference type="PANTHER" id="PTHR11011:SF84">
    <property type="entry name" value="ACYL-COA REDUCTASE-LIKE PROTEIN, PUTATIVE-RELATED"/>
    <property type="match status" value="1"/>
</dbReference>
<reference evidence="7 8" key="1">
    <citation type="journal article" date="2022" name="Nat. Genet.">
        <title>Improved pea reference genome and pan-genome highlight genomic features and evolutionary characteristics.</title>
        <authorList>
            <person name="Yang T."/>
            <person name="Liu R."/>
            <person name="Luo Y."/>
            <person name="Hu S."/>
            <person name="Wang D."/>
            <person name="Wang C."/>
            <person name="Pandey M.K."/>
            <person name="Ge S."/>
            <person name="Xu Q."/>
            <person name="Li N."/>
            <person name="Li G."/>
            <person name="Huang Y."/>
            <person name="Saxena R.K."/>
            <person name="Ji Y."/>
            <person name="Li M."/>
            <person name="Yan X."/>
            <person name="He Y."/>
            <person name="Liu Y."/>
            <person name="Wang X."/>
            <person name="Xiang C."/>
            <person name="Varshney R.K."/>
            <person name="Ding H."/>
            <person name="Gao S."/>
            <person name="Zong X."/>
        </authorList>
    </citation>
    <scope>NUCLEOTIDE SEQUENCE [LARGE SCALE GENOMIC DNA]</scope>
    <source>
        <strain evidence="7 8">cv. Zhongwan 6</strain>
    </source>
</reference>
<dbReference type="EC" id="1.2.1.84" evidence="4"/>
<keyword evidence="8" id="KW-1185">Reference proteome</keyword>
<evidence type="ECO:0000259" key="5">
    <source>
        <dbReference type="Pfam" id="PF03015"/>
    </source>
</evidence>
<proteinExistence type="inferred from homology"/>
<gene>
    <name evidence="7" type="ORF">KIW84_074465</name>
</gene>
<accession>A0A9D4ZYM6</accession>
<dbReference type="Pfam" id="PF07993">
    <property type="entry name" value="NAD_binding_4"/>
    <property type="match status" value="1"/>
</dbReference>
<evidence type="ECO:0000259" key="6">
    <source>
        <dbReference type="Pfam" id="PF07993"/>
    </source>
</evidence>
<dbReference type="EMBL" id="JAMSHJ010000007">
    <property type="protein sequence ID" value="KAI5388809.1"/>
    <property type="molecule type" value="Genomic_DNA"/>
</dbReference>
<name>A0A9D4ZYM6_PEA</name>
<dbReference type="Pfam" id="PF03015">
    <property type="entry name" value="Sterile"/>
    <property type="match status" value="1"/>
</dbReference>